<comment type="caution">
    <text evidence="3">The sequence shown here is derived from an EMBL/GenBank/DDBJ whole genome shotgun (WGS) entry which is preliminary data.</text>
</comment>
<dbReference type="Gene3D" id="3.30.70.100">
    <property type="match status" value="1"/>
</dbReference>
<feature type="domain" description="HMA" evidence="2">
    <location>
        <begin position="45"/>
        <end position="111"/>
    </location>
</feature>
<keyword evidence="1" id="KW-0732">Signal</keyword>
<dbReference type="Pfam" id="PF00403">
    <property type="entry name" value="HMA"/>
    <property type="match status" value="1"/>
</dbReference>
<dbReference type="InterPro" id="IPR006121">
    <property type="entry name" value="HMA_dom"/>
</dbReference>
<evidence type="ECO:0000313" key="3">
    <source>
        <dbReference type="EMBL" id="PTX62296.1"/>
    </source>
</evidence>
<feature type="signal peptide" evidence="1">
    <location>
        <begin position="1"/>
        <end position="18"/>
    </location>
</feature>
<accession>A0A2T6C1U4</accession>
<protein>
    <submittedName>
        <fullName evidence="3">Copper chaperone CopZ</fullName>
    </submittedName>
</protein>
<dbReference type="EMBL" id="QBKT01000003">
    <property type="protein sequence ID" value="PTX62296.1"/>
    <property type="molecule type" value="Genomic_DNA"/>
</dbReference>
<dbReference type="OrthoDB" id="5513217at2"/>
<name>A0A2T6C1U4_9FLAO</name>
<dbReference type="Proteomes" id="UP000244090">
    <property type="component" value="Unassembled WGS sequence"/>
</dbReference>
<proteinExistence type="predicted"/>
<evidence type="ECO:0000256" key="1">
    <source>
        <dbReference type="SAM" id="SignalP"/>
    </source>
</evidence>
<dbReference type="PROSITE" id="PS50846">
    <property type="entry name" value="HMA_2"/>
    <property type="match status" value="1"/>
</dbReference>
<dbReference type="PROSITE" id="PS51257">
    <property type="entry name" value="PROKAR_LIPOPROTEIN"/>
    <property type="match status" value="1"/>
</dbReference>
<dbReference type="InterPro" id="IPR036163">
    <property type="entry name" value="HMA_dom_sf"/>
</dbReference>
<evidence type="ECO:0000313" key="4">
    <source>
        <dbReference type="Proteomes" id="UP000244090"/>
    </source>
</evidence>
<dbReference type="CDD" id="cd00371">
    <property type="entry name" value="HMA"/>
    <property type="match status" value="1"/>
</dbReference>
<dbReference type="RefSeq" id="WP_108114605.1">
    <property type="nucleotide sequence ID" value="NZ_QBKT01000003.1"/>
</dbReference>
<dbReference type="AlphaFoldDB" id="A0A2T6C1U4"/>
<dbReference type="SUPFAM" id="SSF55008">
    <property type="entry name" value="HMA, heavy metal-associated domain"/>
    <property type="match status" value="1"/>
</dbReference>
<feature type="chain" id="PRO_5015507707" evidence="1">
    <location>
        <begin position="19"/>
        <end position="137"/>
    </location>
</feature>
<keyword evidence="4" id="KW-1185">Reference proteome</keyword>
<sequence>MKKVILSLAIIASLAVIGCNGETKKDTSSNTETKTTTDTTKAKELSMATFGVRGNCGMCKATIEEAAKSVEGVVEATWDVQKKSISIAYDEYKINENVVHKAIAAAGYDTDKMTGDTGAYKNLPKCCLYDREQQMNQ</sequence>
<dbReference type="GO" id="GO:0046872">
    <property type="term" value="F:metal ion binding"/>
    <property type="evidence" value="ECO:0007669"/>
    <property type="project" value="InterPro"/>
</dbReference>
<reference evidence="3 4" key="1">
    <citation type="submission" date="2018-04" db="EMBL/GenBank/DDBJ databases">
        <title>Genomic Encyclopedia of Archaeal and Bacterial Type Strains, Phase II (KMG-II): from individual species to whole genera.</title>
        <authorList>
            <person name="Goeker M."/>
        </authorList>
    </citation>
    <scope>NUCLEOTIDE SEQUENCE [LARGE SCALE GENOMIC DNA]</scope>
    <source>
        <strain evidence="3 4">DSM 25731</strain>
    </source>
</reference>
<organism evidence="3 4">
    <name type="scientific">Kordia periserrulae</name>
    <dbReference type="NCBI Taxonomy" id="701523"/>
    <lineage>
        <taxon>Bacteria</taxon>
        <taxon>Pseudomonadati</taxon>
        <taxon>Bacteroidota</taxon>
        <taxon>Flavobacteriia</taxon>
        <taxon>Flavobacteriales</taxon>
        <taxon>Flavobacteriaceae</taxon>
        <taxon>Kordia</taxon>
    </lineage>
</organism>
<evidence type="ECO:0000259" key="2">
    <source>
        <dbReference type="PROSITE" id="PS50846"/>
    </source>
</evidence>
<gene>
    <name evidence="3" type="ORF">C8N46_103396</name>
</gene>